<proteinExistence type="predicted"/>
<keyword evidence="3" id="KW-1185">Reference proteome</keyword>
<gene>
    <name evidence="2" type="ORF">CP967_29770</name>
</gene>
<protein>
    <submittedName>
        <fullName evidence="2">Peptidase</fullName>
    </submittedName>
</protein>
<dbReference type="Proteomes" id="UP000326178">
    <property type="component" value="Chromosome"/>
</dbReference>
<sequence length="181" mass="19150">MHNRTPWTPEQAPQNHAGPAAAPLTAELAVVVTGARRRAVRDGDRHTDTAHLLHSLIESDPEVREAFEGGPQLARVLGYLVQRSIGYGLRWQGAQEDSGAFRAVREPGTDAWSPSATAALERAARSAGRRGDPCAEGLDLLAALIADPGCRAVEVLERAGVDVTPLAGRVAGRLAVLGRSE</sequence>
<dbReference type="AlphaFoldDB" id="A0A5J6FL75"/>
<feature type="compositionally biased region" description="Polar residues" evidence="1">
    <location>
        <begin position="1"/>
        <end position="14"/>
    </location>
</feature>
<dbReference type="SUPFAM" id="SSF81923">
    <property type="entry name" value="Double Clp-N motif"/>
    <property type="match status" value="1"/>
</dbReference>
<evidence type="ECO:0000256" key="1">
    <source>
        <dbReference type="SAM" id="MobiDB-lite"/>
    </source>
</evidence>
<dbReference type="InterPro" id="IPR036628">
    <property type="entry name" value="Clp_N_dom_sf"/>
</dbReference>
<dbReference type="RefSeq" id="WP_150490918.1">
    <property type="nucleotide sequence ID" value="NZ_BMUV01000003.1"/>
</dbReference>
<accession>A0A5J6FL75</accession>
<feature type="region of interest" description="Disordered" evidence="1">
    <location>
        <begin position="1"/>
        <end position="21"/>
    </location>
</feature>
<dbReference type="Gene3D" id="1.10.1780.10">
    <property type="entry name" value="Clp, N-terminal domain"/>
    <property type="match status" value="1"/>
</dbReference>
<evidence type="ECO:0000313" key="2">
    <source>
        <dbReference type="EMBL" id="QEU75610.1"/>
    </source>
</evidence>
<dbReference type="EMBL" id="CP023702">
    <property type="protein sequence ID" value="QEU75610.1"/>
    <property type="molecule type" value="Genomic_DNA"/>
</dbReference>
<organism evidence="2 3">
    <name type="scientific">Streptomyces nitrosporeus</name>
    <dbReference type="NCBI Taxonomy" id="28894"/>
    <lineage>
        <taxon>Bacteria</taxon>
        <taxon>Bacillati</taxon>
        <taxon>Actinomycetota</taxon>
        <taxon>Actinomycetes</taxon>
        <taxon>Kitasatosporales</taxon>
        <taxon>Streptomycetaceae</taxon>
        <taxon>Streptomyces</taxon>
    </lineage>
</organism>
<dbReference type="OrthoDB" id="4328726at2"/>
<name>A0A5J6FL75_9ACTN</name>
<dbReference type="KEGG" id="snk:CP967_29770"/>
<reference evidence="2 3" key="1">
    <citation type="submission" date="2017-09" db="EMBL/GenBank/DDBJ databases">
        <authorList>
            <person name="Lee N."/>
            <person name="Cho B.-K."/>
        </authorList>
    </citation>
    <scope>NUCLEOTIDE SEQUENCE [LARGE SCALE GENOMIC DNA]</scope>
    <source>
        <strain evidence="2 3">ATCC 12769</strain>
    </source>
</reference>
<evidence type="ECO:0000313" key="3">
    <source>
        <dbReference type="Proteomes" id="UP000326178"/>
    </source>
</evidence>